<dbReference type="AlphaFoldDB" id="A0A3G7TKN3"/>
<name>A0A3G7TKN3_9PSED</name>
<evidence type="ECO:0000313" key="2">
    <source>
        <dbReference type="Proteomes" id="UP000268048"/>
    </source>
</evidence>
<accession>A0A3G7TKN3</accession>
<dbReference type="EMBL" id="CP027753">
    <property type="protein sequence ID" value="AZE47667.1"/>
    <property type="molecule type" value="Genomic_DNA"/>
</dbReference>
<reference evidence="1 2" key="1">
    <citation type="submission" date="2018-03" db="EMBL/GenBank/DDBJ databases">
        <title>Diversity of phytobeneficial traits revealed by whole-genome analysis of worldwide-isolated phenazine-producing Pseudomonas spp.</title>
        <authorList>
            <person name="Biessy A."/>
            <person name="Novinscak A."/>
            <person name="Blom J."/>
            <person name="Leger G."/>
            <person name="Thomashow L.S."/>
            <person name="Cazorla F.M."/>
            <person name="Josic D."/>
            <person name="Filion M."/>
        </authorList>
    </citation>
    <scope>NUCLEOTIDE SEQUENCE [LARGE SCALE GENOMIC DNA]</scope>
    <source>
        <strain evidence="1 2">B25</strain>
    </source>
</reference>
<gene>
    <name evidence="1" type="ORF">C4K04_1983</name>
</gene>
<protein>
    <submittedName>
        <fullName evidence="1">Uncharacterized protein</fullName>
    </submittedName>
</protein>
<sequence length="43" mass="4795">MLEAMPFLKTLSIQLPLGIGSYQEARGFLNILPVLPQWVPPSK</sequence>
<dbReference type="Proteomes" id="UP000268048">
    <property type="component" value="Chromosome"/>
</dbReference>
<proteinExistence type="predicted"/>
<organism evidence="1 2">
    <name type="scientific">Pseudomonas chlororaphis</name>
    <dbReference type="NCBI Taxonomy" id="587753"/>
    <lineage>
        <taxon>Bacteria</taxon>
        <taxon>Pseudomonadati</taxon>
        <taxon>Pseudomonadota</taxon>
        <taxon>Gammaproteobacteria</taxon>
        <taxon>Pseudomonadales</taxon>
        <taxon>Pseudomonadaceae</taxon>
        <taxon>Pseudomonas</taxon>
    </lineage>
</organism>
<evidence type="ECO:0000313" key="1">
    <source>
        <dbReference type="EMBL" id="AZE47667.1"/>
    </source>
</evidence>